<keyword evidence="2" id="KW-1133">Transmembrane helix</keyword>
<gene>
    <name evidence="3" type="ORF">GCM10010393_13130</name>
</gene>
<reference evidence="3 4" key="1">
    <citation type="journal article" date="2019" name="Int. J. Syst. Evol. Microbiol.">
        <title>The Global Catalogue of Microorganisms (GCM) 10K type strain sequencing project: providing services to taxonomists for standard genome sequencing and annotation.</title>
        <authorList>
            <consortium name="The Broad Institute Genomics Platform"/>
            <consortium name="The Broad Institute Genome Sequencing Center for Infectious Disease"/>
            <person name="Wu L."/>
            <person name="Ma J."/>
        </authorList>
    </citation>
    <scope>NUCLEOTIDE SEQUENCE [LARGE SCALE GENOMIC DNA]</scope>
    <source>
        <strain evidence="3 4">JCM 5062</strain>
    </source>
</reference>
<keyword evidence="4" id="KW-1185">Reference proteome</keyword>
<evidence type="ECO:0000256" key="2">
    <source>
        <dbReference type="SAM" id="Phobius"/>
    </source>
</evidence>
<name>A0ABN3LGS4_9ACTN</name>
<feature type="transmembrane region" description="Helical" evidence="2">
    <location>
        <begin position="38"/>
        <end position="61"/>
    </location>
</feature>
<accession>A0ABN3LGS4</accession>
<keyword evidence="2" id="KW-0472">Membrane</keyword>
<feature type="region of interest" description="Disordered" evidence="1">
    <location>
        <begin position="1"/>
        <end position="33"/>
    </location>
</feature>
<dbReference type="Proteomes" id="UP001499942">
    <property type="component" value="Unassembled WGS sequence"/>
</dbReference>
<sequence>MTDCPPQGDLPHSLGVARAATGRPERHRTERGRTMRRVATVLLTTTAFLSALTTQAAAIGIDLGGGLVL</sequence>
<keyword evidence="2" id="KW-0812">Transmembrane</keyword>
<protein>
    <submittedName>
        <fullName evidence="3">Uncharacterized protein</fullName>
    </submittedName>
</protein>
<evidence type="ECO:0000313" key="3">
    <source>
        <dbReference type="EMBL" id="GAA2483718.1"/>
    </source>
</evidence>
<feature type="compositionally biased region" description="Basic and acidic residues" evidence="1">
    <location>
        <begin position="23"/>
        <end position="33"/>
    </location>
</feature>
<comment type="caution">
    <text evidence="3">The sequence shown here is derived from an EMBL/GenBank/DDBJ whole genome shotgun (WGS) entry which is preliminary data.</text>
</comment>
<dbReference type="EMBL" id="BAAASR010000006">
    <property type="protein sequence ID" value="GAA2483718.1"/>
    <property type="molecule type" value="Genomic_DNA"/>
</dbReference>
<evidence type="ECO:0000256" key="1">
    <source>
        <dbReference type="SAM" id="MobiDB-lite"/>
    </source>
</evidence>
<organism evidence="3 4">
    <name type="scientific">Streptomyces gobitricini</name>
    <dbReference type="NCBI Taxonomy" id="68211"/>
    <lineage>
        <taxon>Bacteria</taxon>
        <taxon>Bacillati</taxon>
        <taxon>Actinomycetota</taxon>
        <taxon>Actinomycetes</taxon>
        <taxon>Kitasatosporales</taxon>
        <taxon>Streptomycetaceae</taxon>
        <taxon>Streptomyces</taxon>
    </lineage>
</organism>
<proteinExistence type="predicted"/>
<evidence type="ECO:0000313" key="4">
    <source>
        <dbReference type="Proteomes" id="UP001499942"/>
    </source>
</evidence>